<dbReference type="AlphaFoldDB" id="A0AAQ3UDQ3"/>
<feature type="coiled-coil region" evidence="1">
    <location>
        <begin position="37"/>
        <end position="71"/>
    </location>
</feature>
<protein>
    <submittedName>
        <fullName evidence="3">Uncharacterized protein</fullName>
    </submittedName>
</protein>
<evidence type="ECO:0000256" key="2">
    <source>
        <dbReference type="SAM" id="MobiDB-lite"/>
    </source>
</evidence>
<proteinExistence type="predicted"/>
<name>A0AAQ3UDQ3_PASNO</name>
<dbReference type="PANTHER" id="PTHR35489">
    <property type="entry name" value="TITAN9"/>
    <property type="match status" value="1"/>
</dbReference>
<keyword evidence="4" id="KW-1185">Reference proteome</keyword>
<organism evidence="3 4">
    <name type="scientific">Paspalum notatum var. saurae</name>
    <dbReference type="NCBI Taxonomy" id="547442"/>
    <lineage>
        <taxon>Eukaryota</taxon>
        <taxon>Viridiplantae</taxon>
        <taxon>Streptophyta</taxon>
        <taxon>Embryophyta</taxon>
        <taxon>Tracheophyta</taxon>
        <taxon>Spermatophyta</taxon>
        <taxon>Magnoliopsida</taxon>
        <taxon>Liliopsida</taxon>
        <taxon>Poales</taxon>
        <taxon>Poaceae</taxon>
        <taxon>PACMAD clade</taxon>
        <taxon>Panicoideae</taxon>
        <taxon>Andropogonodae</taxon>
        <taxon>Paspaleae</taxon>
        <taxon>Paspalinae</taxon>
        <taxon>Paspalum</taxon>
    </lineage>
</organism>
<feature type="compositionally biased region" description="Polar residues" evidence="2">
    <location>
        <begin position="125"/>
        <end position="145"/>
    </location>
</feature>
<gene>
    <name evidence="3" type="ORF">U9M48_036521</name>
</gene>
<accession>A0AAQ3UDQ3</accession>
<reference evidence="3 4" key="1">
    <citation type="submission" date="2024-02" db="EMBL/GenBank/DDBJ databases">
        <title>High-quality chromosome-scale genome assembly of Pensacola bahiagrass (Paspalum notatum Flugge var. saurae).</title>
        <authorList>
            <person name="Vega J.M."/>
            <person name="Podio M."/>
            <person name="Orjuela J."/>
            <person name="Siena L.A."/>
            <person name="Pessino S.C."/>
            <person name="Combes M.C."/>
            <person name="Mariac C."/>
            <person name="Albertini E."/>
            <person name="Pupilli F."/>
            <person name="Ortiz J.P.A."/>
            <person name="Leblanc O."/>
        </authorList>
    </citation>
    <scope>NUCLEOTIDE SEQUENCE [LARGE SCALE GENOMIC DNA]</scope>
    <source>
        <strain evidence="3">R1</strain>
        <tissue evidence="3">Leaf</tissue>
    </source>
</reference>
<feature type="region of interest" description="Disordered" evidence="2">
    <location>
        <begin position="114"/>
        <end position="157"/>
    </location>
</feature>
<dbReference type="GO" id="GO:0003006">
    <property type="term" value="P:developmental process involved in reproduction"/>
    <property type="evidence" value="ECO:0007669"/>
    <property type="project" value="TreeGrafter"/>
</dbReference>
<dbReference type="EMBL" id="CP144752">
    <property type="protein sequence ID" value="WVZ90195.1"/>
    <property type="molecule type" value="Genomic_DNA"/>
</dbReference>
<dbReference type="Proteomes" id="UP001341281">
    <property type="component" value="Chromosome 08"/>
</dbReference>
<sequence length="220" mass="25104">MERLNSKLYEKYNALKKRKLLNEGLRQKWEAAHKELHDAMKDRVSGLQKDKELLSEKLVDKEDELEKARQDFLEDIRSRDNEILKLKQFMADMTKKNNSTATGSVDRTLEAILENPNPIPPKRNAPQSDSNANRAQLSENATVHQSSPEEESPELECSRRHTCISGNQTKECPSTHMFYLLLQSLVQMKISVNDGTERFSVSVSHEASDLTTTTTAMLTE</sequence>
<evidence type="ECO:0000313" key="3">
    <source>
        <dbReference type="EMBL" id="WVZ90195.1"/>
    </source>
</evidence>
<evidence type="ECO:0000313" key="4">
    <source>
        <dbReference type="Proteomes" id="UP001341281"/>
    </source>
</evidence>
<keyword evidence="1" id="KW-0175">Coiled coil</keyword>
<evidence type="ECO:0000256" key="1">
    <source>
        <dbReference type="SAM" id="Coils"/>
    </source>
</evidence>
<dbReference type="PANTHER" id="PTHR35489:SF2">
    <property type="entry name" value="TITAN9"/>
    <property type="match status" value="1"/>
</dbReference>